<dbReference type="FunFam" id="3.30.160.60:FF:000446">
    <property type="entry name" value="Zinc finger protein"/>
    <property type="match status" value="3"/>
</dbReference>
<evidence type="ECO:0000256" key="8">
    <source>
        <dbReference type="ARBA" id="ARBA00068876"/>
    </source>
</evidence>
<dbReference type="FunFam" id="3.30.160.60:FF:000202">
    <property type="entry name" value="Zinc finger protein 574"/>
    <property type="match status" value="1"/>
</dbReference>
<sequence>MSSHCITMEKKLYHRGQIDVIDMPIQLTCNYKYFLVYEDQISRFVVLKGLHGNTANEVAIKLLDILTIIGAPQVLQSNNGRKFAEEVVQELRLLWKDFMILHGEIIETNERNRDFKSLLECWIKENPTKTWYEALVHIQIFQNSTFRCENGKIPYDILFGKNVHDEFQKQSNIINLKNNIWTEEEWVDLLSDKQNDVKKEKKQQLIEDSAFTNIKNIKTAEECESEDSCNEARDELQMNTPDFNFVNVKSEPLNMHTEDSIFEDELGIDNRTNIENQINLKCKICQKQYMKPGHLKNHMRTHIKGKKFECKLCNKTFHVLSLYEKHMRQSHKQNKLSSFSRNRKNRNSQDEITLTTKLSKLKSFSDLNIDGTQSNEANDCPKAIKSLNLLKERKRITVDNRSMKINGEPSLKCSYCNQKFNFPSVLKRHMRSHTNERPYICEICNKSFKQLGHLSQHSLTHKDYRSFHCAVCGVKFESLSSLKIHTQSHKENYIMKTKEAFRLFECDNCKKVFTTKSVLERHILTHSHERQFPCVICGKRFKQAGHVKSHMLVHTGERKFECSICKKRFSLSNSLKKHMYVHNGEKPYQCDVCGARFLEKRNLNGHLMTHTNERPFRCKICGKRYTLADTLRRHISAAHEDGRTYQCEICAKMFKQLAHLSVHKKVHNDERPFQCHLCEKNFKHKNVLKSHLAIHANVRPFECDICKATFVRKTNLQTHIASAHMNERPYVCTICGKRFKQISHLNGHVVVHSNLMPYQCDFCDRRCNRLDNLKKHMRLHTKNKE</sequence>
<dbReference type="AlphaFoldDB" id="A0A7M7H3I2"/>
<dbReference type="RefSeq" id="XP_006570363.1">
    <property type="nucleotide sequence ID" value="XM_006570300.3"/>
</dbReference>
<dbReference type="FunFam" id="3.30.160.60:FF:000624">
    <property type="entry name" value="zinc finger protein 697"/>
    <property type="match status" value="1"/>
</dbReference>
<organism evidence="13">
    <name type="scientific">Apis mellifera</name>
    <name type="common">Honeybee</name>
    <dbReference type="NCBI Taxonomy" id="7460"/>
    <lineage>
        <taxon>Eukaryota</taxon>
        <taxon>Metazoa</taxon>
        <taxon>Ecdysozoa</taxon>
        <taxon>Arthropoda</taxon>
        <taxon>Hexapoda</taxon>
        <taxon>Insecta</taxon>
        <taxon>Pterygota</taxon>
        <taxon>Neoptera</taxon>
        <taxon>Endopterygota</taxon>
        <taxon>Hymenoptera</taxon>
        <taxon>Apocrita</taxon>
        <taxon>Aculeata</taxon>
        <taxon>Apoidea</taxon>
        <taxon>Anthophila</taxon>
        <taxon>Apidae</taxon>
        <taxon>Apis</taxon>
    </lineage>
</organism>
<dbReference type="FunFam" id="3.30.160.60:FF:000145">
    <property type="entry name" value="Zinc finger protein 574"/>
    <property type="match status" value="1"/>
</dbReference>
<evidence type="ECO:0000313" key="13">
    <source>
        <dbReference type="EnsemblMetazoa" id="XP_006570363"/>
    </source>
</evidence>
<dbReference type="OMA" id="RLFECDN"/>
<dbReference type="EnsemblMetazoa" id="XM_006570300">
    <property type="protein sequence ID" value="XP_006570363"/>
    <property type="gene ID" value="LOC102653601"/>
</dbReference>
<protein>
    <recommendedName>
        <fullName evidence="8">Zinc finger protein 865</fullName>
    </recommendedName>
</protein>
<feature type="domain" description="C2H2-type" evidence="11">
    <location>
        <begin position="701"/>
        <end position="729"/>
    </location>
</feature>
<dbReference type="OrthoDB" id="9936054at2759"/>
<feature type="domain" description="Integrase catalytic" evidence="12">
    <location>
        <begin position="7"/>
        <end position="113"/>
    </location>
</feature>
<dbReference type="GO" id="GO:0000978">
    <property type="term" value="F:RNA polymerase II cis-regulatory region sequence-specific DNA binding"/>
    <property type="evidence" value="ECO:0007669"/>
    <property type="project" value="TreeGrafter"/>
</dbReference>
<dbReference type="PROSITE" id="PS00028">
    <property type="entry name" value="ZINC_FINGER_C2H2_1"/>
    <property type="match status" value="14"/>
</dbReference>
<keyword evidence="3" id="KW-0677">Repeat</keyword>
<accession>A0A8B6Z9J5</accession>
<evidence type="ECO:0000256" key="2">
    <source>
        <dbReference type="ARBA" id="ARBA00022723"/>
    </source>
</evidence>
<feature type="domain" description="C2H2-type" evidence="11">
    <location>
        <begin position="673"/>
        <end position="700"/>
    </location>
</feature>
<accession>A0A7M7H3I2</accession>
<feature type="domain" description="C2H2-type" evidence="11">
    <location>
        <begin position="280"/>
        <end position="307"/>
    </location>
</feature>
<dbReference type="SUPFAM" id="SSF53098">
    <property type="entry name" value="Ribonuclease H-like"/>
    <property type="match status" value="1"/>
</dbReference>
<dbReference type="PROSITE" id="PS50157">
    <property type="entry name" value="ZINC_FINGER_C2H2_2"/>
    <property type="match status" value="15"/>
</dbReference>
<dbReference type="GO" id="GO:0048598">
    <property type="term" value="P:embryonic morphogenesis"/>
    <property type="evidence" value="ECO:0007669"/>
    <property type="project" value="UniProtKB-ARBA"/>
</dbReference>
<dbReference type="FunFam" id="3.30.160.60:FF:000065">
    <property type="entry name" value="B-cell CLL/lymphoma 6, member B"/>
    <property type="match status" value="1"/>
</dbReference>
<dbReference type="GO" id="GO:0008270">
    <property type="term" value="F:zinc ion binding"/>
    <property type="evidence" value="ECO:0007669"/>
    <property type="project" value="UniProtKB-KW"/>
</dbReference>
<dbReference type="InterPro" id="IPR036236">
    <property type="entry name" value="Znf_C2H2_sf"/>
</dbReference>
<evidence type="ECO:0000256" key="6">
    <source>
        <dbReference type="ARBA" id="ARBA00023125"/>
    </source>
</evidence>
<dbReference type="Gene3D" id="3.30.420.10">
    <property type="entry name" value="Ribonuclease H-like superfamily/Ribonuclease H"/>
    <property type="match status" value="1"/>
</dbReference>
<dbReference type="SUPFAM" id="SSF57667">
    <property type="entry name" value="beta-beta-alpha zinc fingers"/>
    <property type="match status" value="9"/>
</dbReference>
<dbReference type="PROSITE" id="PS50994">
    <property type="entry name" value="INTEGRASE"/>
    <property type="match status" value="1"/>
</dbReference>
<feature type="domain" description="C2H2-type" evidence="11">
    <location>
        <begin position="588"/>
        <end position="615"/>
    </location>
</feature>
<evidence type="ECO:0000256" key="1">
    <source>
        <dbReference type="ARBA" id="ARBA00004123"/>
    </source>
</evidence>
<dbReference type="Pfam" id="PF00096">
    <property type="entry name" value="zf-C2H2"/>
    <property type="match status" value="12"/>
</dbReference>
<keyword evidence="14" id="KW-1185">Reference proteome</keyword>
<dbReference type="Gene3D" id="3.30.160.60">
    <property type="entry name" value="Classic Zinc Finger"/>
    <property type="match status" value="13"/>
</dbReference>
<reference evidence="15" key="2">
    <citation type="submission" date="2025-04" db="UniProtKB">
        <authorList>
            <consortium name="RefSeq"/>
        </authorList>
    </citation>
    <scope>IDENTIFICATION</scope>
    <source>
        <strain evidence="15">DH4</strain>
        <tissue evidence="15">Whole body</tissue>
    </source>
</reference>
<proteinExistence type="predicted"/>
<feature type="domain" description="C2H2-type" evidence="11">
    <location>
        <begin position="616"/>
        <end position="644"/>
    </location>
</feature>
<evidence type="ECO:0000259" key="12">
    <source>
        <dbReference type="PROSITE" id="PS50994"/>
    </source>
</evidence>
<feature type="domain" description="C2H2-type" evidence="11">
    <location>
        <begin position="439"/>
        <end position="466"/>
    </location>
</feature>
<evidence type="ECO:0000256" key="5">
    <source>
        <dbReference type="ARBA" id="ARBA00022833"/>
    </source>
</evidence>
<feature type="domain" description="C2H2-type" evidence="11">
    <location>
        <begin position="560"/>
        <end position="587"/>
    </location>
</feature>
<dbReference type="Proteomes" id="UP000005203">
    <property type="component" value="Linkage group LG11"/>
</dbReference>
<dbReference type="Pfam" id="PF12874">
    <property type="entry name" value="zf-met"/>
    <property type="match status" value="2"/>
</dbReference>
<dbReference type="PANTHER" id="PTHR24376">
    <property type="entry name" value="ZINC FINGER PROTEIN"/>
    <property type="match status" value="1"/>
</dbReference>
<dbReference type="KEGG" id="ame:102653601"/>
<dbReference type="SMART" id="SM00355">
    <property type="entry name" value="ZnF_C2H2"/>
    <property type="match status" value="15"/>
</dbReference>
<feature type="domain" description="C2H2-type" evidence="11">
    <location>
        <begin position="467"/>
        <end position="494"/>
    </location>
</feature>
<dbReference type="Pfam" id="PF13912">
    <property type="entry name" value="zf-C2H2_6"/>
    <property type="match status" value="1"/>
</dbReference>
<evidence type="ECO:0000256" key="3">
    <source>
        <dbReference type="ARBA" id="ARBA00022737"/>
    </source>
</evidence>
<keyword evidence="2" id="KW-0479">Metal-binding</keyword>
<feature type="region of interest" description="Disordered" evidence="10">
    <location>
        <begin position="330"/>
        <end position="351"/>
    </location>
</feature>
<feature type="domain" description="C2H2-type" evidence="11">
    <location>
        <begin position="758"/>
        <end position="785"/>
    </location>
</feature>
<feature type="domain" description="C2H2-type" evidence="11">
    <location>
        <begin position="308"/>
        <end position="336"/>
    </location>
</feature>
<evidence type="ECO:0000256" key="9">
    <source>
        <dbReference type="PROSITE-ProRule" id="PRU00042"/>
    </source>
</evidence>
<dbReference type="InterPro" id="IPR012337">
    <property type="entry name" value="RNaseH-like_sf"/>
</dbReference>
<dbReference type="PANTHER" id="PTHR24376:SF243">
    <property type="entry name" value="C2H2-TYPE DOMAIN-CONTAINING PROTEIN"/>
    <property type="match status" value="1"/>
</dbReference>
<feature type="domain" description="C2H2-type" evidence="11">
    <location>
        <begin position="532"/>
        <end position="559"/>
    </location>
</feature>
<dbReference type="FunFam" id="3.30.160.60:FF:000882">
    <property type="entry name" value="Predicted gene, 21060"/>
    <property type="match status" value="1"/>
</dbReference>
<dbReference type="FunFam" id="3.30.160.60:FF:000264">
    <property type="entry name" value="Zinc finger protein 236"/>
    <property type="match status" value="1"/>
</dbReference>
<dbReference type="InterPro" id="IPR013087">
    <property type="entry name" value="Znf_C2H2_type"/>
</dbReference>
<dbReference type="FunFam" id="3.30.160.60:FF:000100">
    <property type="entry name" value="Zinc finger 45-like"/>
    <property type="match status" value="1"/>
</dbReference>
<keyword evidence="7" id="KW-0539">Nucleus</keyword>
<evidence type="ECO:0000256" key="7">
    <source>
        <dbReference type="ARBA" id="ARBA00023242"/>
    </source>
</evidence>
<evidence type="ECO:0000256" key="4">
    <source>
        <dbReference type="ARBA" id="ARBA00022771"/>
    </source>
</evidence>
<dbReference type="GO" id="GO:0005634">
    <property type="term" value="C:nucleus"/>
    <property type="evidence" value="ECO:0007669"/>
    <property type="project" value="UniProtKB-SubCell"/>
</dbReference>
<feature type="domain" description="C2H2-type" evidence="11">
    <location>
        <begin position="411"/>
        <end position="438"/>
    </location>
</feature>
<dbReference type="GO" id="GO:0015074">
    <property type="term" value="P:DNA integration"/>
    <property type="evidence" value="ECO:0007669"/>
    <property type="project" value="InterPro"/>
</dbReference>
<feature type="domain" description="C2H2-type" evidence="11">
    <location>
        <begin position="504"/>
        <end position="531"/>
    </location>
</feature>
<keyword evidence="5" id="KW-0862">Zinc</keyword>
<comment type="subcellular location">
    <subcellularLocation>
        <location evidence="1">Nucleus</location>
    </subcellularLocation>
</comment>
<gene>
    <name evidence="13" type="primary">102653601</name>
    <name evidence="15" type="synonym">LOC102653601</name>
</gene>
<feature type="domain" description="C2H2-type" evidence="11">
    <location>
        <begin position="645"/>
        <end position="672"/>
    </location>
</feature>
<dbReference type="InterPro" id="IPR036397">
    <property type="entry name" value="RNaseH_sf"/>
</dbReference>
<dbReference type="GeneID" id="102653601"/>
<dbReference type="GO" id="GO:0001228">
    <property type="term" value="F:DNA-binding transcription activator activity, RNA polymerase II-specific"/>
    <property type="evidence" value="ECO:0007669"/>
    <property type="project" value="TreeGrafter"/>
</dbReference>
<dbReference type="InterPro" id="IPR001584">
    <property type="entry name" value="Integrase_cat-core"/>
</dbReference>
<evidence type="ECO:0000313" key="14">
    <source>
        <dbReference type="Proteomes" id="UP000005203"/>
    </source>
</evidence>
<evidence type="ECO:0000256" key="10">
    <source>
        <dbReference type="SAM" id="MobiDB-lite"/>
    </source>
</evidence>
<keyword evidence="4 9" id="KW-0863">Zinc-finger</keyword>
<feature type="domain" description="C2H2-type" evidence="11">
    <location>
        <begin position="730"/>
        <end position="757"/>
    </location>
</feature>
<keyword evidence="6" id="KW-0238">DNA-binding</keyword>
<evidence type="ECO:0000313" key="15">
    <source>
        <dbReference type="RefSeq" id="XP_006570363.1"/>
    </source>
</evidence>
<reference evidence="13" key="1">
    <citation type="submission" date="2021-01" db="UniProtKB">
        <authorList>
            <consortium name="EnsemblMetazoa"/>
        </authorList>
    </citation>
    <scope>IDENTIFICATION</scope>
    <source>
        <strain evidence="13">DH4</strain>
    </source>
</reference>
<evidence type="ECO:0000259" key="11">
    <source>
        <dbReference type="PROSITE" id="PS50157"/>
    </source>
</evidence>
<name>A0A7M7H3I2_APIME</name>